<dbReference type="Proteomes" id="UP000240760">
    <property type="component" value="Unassembled WGS sequence"/>
</dbReference>
<accession>A0A2T4CDU1</accession>
<organism evidence="1 2">
    <name type="scientific">Trichoderma longibrachiatum ATCC 18648</name>
    <dbReference type="NCBI Taxonomy" id="983965"/>
    <lineage>
        <taxon>Eukaryota</taxon>
        <taxon>Fungi</taxon>
        <taxon>Dikarya</taxon>
        <taxon>Ascomycota</taxon>
        <taxon>Pezizomycotina</taxon>
        <taxon>Sordariomycetes</taxon>
        <taxon>Hypocreomycetidae</taxon>
        <taxon>Hypocreales</taxon>
        <taxon>Hypocreaceae</taxon>
        <taxon>Trichoderma</taxon>
    </lineage>
</organism>
<protein>
    <submittedName>
        <fullName evidence="1">Uncharacterized protein</fullName>
    </submittedName>
</protein>
<sequence>MSALRATVDGSNGQRYSYAIGMPDLASIAQRRIPDRPGPRITLTTKYSYFVTVESRYTMGSLARSSPVECCCPPRFYPNGTSSKYQHEDQLELGPQAPCLITDAYLQPDSPDAVTAFRRIKVSEILSLIVQRHHMPCANVQSRQPALVQSLQHLQVRAQSNLNTVLPAASMASYLIFNILPLRGARLRANLGVVVHQVPQDHRTALQYASQPSTHALREVLGR</sequence>
<proteinExistence type="predicted"/>
<keyword evidence="2" id="KW-1185">Reference proteome</keyword>
<gene>
    <name evidence="1" type="ORF">M440DRAFT_1461164</name>
</gene>
<reference evidence="1 2" key="1">
    <citation type="submission" date="2016-07" db="EMBL/GenBank/DDBJ databases">
        <title>Multiple horizontal gene transfer events from other fungi enriched the ability of initially mycotrophic Trichoderma (Ascomycota) to feed on dead plant biomass.</title>
        <authorList>
            <consortium name="DOE Joint Genome Institute"/>
            <person name="Aerts A."/>
            <person name="Atanasova L."/>
            <person name="Chenthamara K."/>
            <person name="Zhang J."/>
            <person name="Grujic M."/>
            <person name="Henrissat B."/>
            <person name="Kuo A."/>
            <person name="Salamov A."/>
            <person name="Lipzen A."/>
            <person name="Labutti K."/>
            <person name="Barry K."/>
            <person name="Miao Y."/>
            <person name="Rahimi M.J."/>
            <person name="Shen Q."/>
            <person name="Grigoriev I.V."/>
            <person name="Kubicek C.P."/>
            <person name="Druzhinina I.S."/>
        </authorList>
    </citation>
    <scope>NUCLEOTIDE SEQUENCE [LARGE SCALE GENOMIC DNA]</scope>
    <source>
        <strain evidence="1 2">ATCC 18648</strain>
    </source>
</reference>
<dbReference type="EMBL" id="KZ679128">
    <property type="protein sequence ID" value="PTB79710.1"/>
    <property type="molecule type" value="Genomic_DNA"/>
</dbReference>
<evidence type="ECO:0000313" key="1">
    <source>
        <dbReference type="EMBL" id="PTB79710.1"/>
    </source>
</evidence>
<dbReference type="AlphaFoldDB" id="A0A2T4CDU1"/>
<evidence type="ECO:0000313" key="2">
    <source>
        <dbReference type="Proteomes" id="UP000240760"/>
    </source>
</evidence>
<name>A0A2T4CDU1_TRILO</name>